<feature type="compositionally biased region" description="Basic and acidic residues" evidence="1">
    <location>
        <begin position="53"/>
        <end position="68"/>
    </location>
</feature>
<sequence>MRQKKKLLEDQNRIPRVKKEDFLKKQKKRPAIPLEDAKDSKVLKERRQRKRIEKREKQRRKDISHAYDAALDKNAESLGKIDIGKEED</sequence>
<dbReference type="Proteomes" id="UP000230233">
    <property type="component" value="Chromosome II"/>
</dbReference>
<evidence type="ECO:0000313" key="2">
    <source>
        <dbReference type="EMBL" id="PIC46512.1"/>
    </source>
</evidence>
<accession>A0A2G5V415</accession>
<evidence type="ECO:0000256" key="1">
    <source>
        <dbReference type="SAM" id="MobiDB-lite"/>
    </source>
</evidence>
<evidence type="ECO:0000313" key="3">
    <source>
        <dbReference type="Proteomes" id="UP000230233"/>
    </source>
</evidence>
<dbReference type="EMBL" id="PDUG01000002">
    <property type="protein sequence ID" value="PIC46512.1"/>
    <property type="molecule type" value="Genomic_DNA"/>
</dbReference>
<keyword evidence="3" id="KW-1185">Reference proteome</keyword>
<gene>
    <name evidence="2" type="primary">Cni-T24H7.8</name>
    <name evidence="2" type="synonym">Cnig_chr_II.g6182</name>
    <name evidence="2" type="ORF">B9Z55_006182</name>
</gene>
<dbReference type="AlphaFoldDB" id="A0A2G5V415"/>
<protein>
    <recommendedName>
        <fullName evidence="4">Guanine nucleotide-binding protein-like 3 N-terminal domain-containing protein</fullName>
    </recommendedName>
</protein>
<feature type="compositionally biased region" description="Basic and acidic residues" evidence="1">
    <location>
        <begin position="35"/>
        <end position="45"/>
    </location>
</feature>
<evidence type="ECO:0008006" key="4">
    <source>
        <dbReference type="Google" id="ProtNLM"/>
    </source>
</evidence>
<reference evidence="3" key="1">
    <citation type="submission" date="2017-10" db="EMBL/GenBank/DDBJ databases">
        <title>Rapid genome shrinkage in a self-fertile nematode reveals novel sperm competition proteins.</title>
        <authorList>
            <person name="Yin D."/>
            <person name="Schwarz E.M."/>
            <person name="Thomas C.G."/>
            <person name="Felde R.L."/>
            <person name="Korf I.F."/>
            <person name="Cutter A.D."/>
            <person name="Schartner C.M."/>
            <person name="Ralston E.J."/>
            <person name="Meyer B.J."/>
            <person name="Haag E.S."/>
        </authorList>
    </citation>
    <scope>NUCLEOTIDE SEQUENCE [LARGE SCALE GENOMIC DNA]</scope>
    <source>
        <strain evidence="3">JU1422</strain>
    </source>
</reference>
<organism evidence="2 3">
    <name type="scientific">Caenorhabditis nigoni</name>
    <dbReference type="NCBI Taxonomy" id="1611254"/>
    <lineage>
        <taxon>Eukaryota</taxon>
        <taxon>Metazoa</taxon>
        <taxon>Ecdysozoa</taxon>
        <taxon>Nematoda</taxon>
        <taxon>Chromadorea</taxon>
        <taxon>Rhabditida</taxon>
        <taxon>Rhabditina</taxon>
        <taxon>Rhabditomorpha</taxon>
        <taxon>Rhabditoidea</taxon>
        <taxon>Rhabditidae</taxon>
        <taxon>Peloderinae</taxon>
        <taxon>Caenorhabditis</taxon>
    </lineage>
</organism>
<name>A0A2G5V415_9PELO</name>
<feature type="region of interest" description="Disordered" evidence="1">
    <location>
        <begin position="18"/>
        <end position="68"/>
    </location>
</feature>
<proteinExistence type="predicted"/>
<comment type="caution">
    <text evidence="2">The sequence shown here is derived from an EMBL/GenBank/DDBJ whole genome shotgun (WGS) entry which is preliminary data.</text>
</comment>